<dbReference type="STRING" id="1048340.SAMN05444487_111109"/>
<evidence type="ECO:0000313" key="2">
    <source>
        <dbReference type="EMBL" id="SDX18009.1"/>
    </source>
</evidence>
<feature type="transmembrane region" description="Helical" evidence="1">
    <location>
        <begin position="136"/>
        <end position="158"/>
    </location>
</feature>
<dbReference type="Proteomes" id="UP000198534">
    <property type="component" value="Unassembled WGS sequence"/>
</dbReference>
<keyword evidence="1" id="KW-0812">Transmembrane</keyword>
<dbReference type="Pfam" id="PF22564">
    <property type="entry name" value="HAAS"/>
    <property type="match status" value="1"/>
</dbReference>
<dbReference type="EMBL" id="FNNQ01000011">
    <property type="protein sequence ID" value="SDX18009.1"/>
    <property type="molecule type" value="Genomic_DNA"/>
</dbReference>
<dbReference type="OrthoDB" id="9804829at2"/>
<keyword evidence="3" id="KW-1185">Reference proteome</keyword>
<name>A0A1H2ZMQ5_9BACL</name>
<reference evidence="2 3" key="1">
    <citation type="submission" date="2016-10" db="EMBL/GenBank/DDBJ databases">
        <authorList>
            <person name="de Groot N.N."/>
        </authorList>
    </citation>
    <scope>NUCLEOTIDE SEQUENCE [LARGE SCALE GENOMIC DNA]</scope>
    <source>
        <strain evidence="2 3">DSM 45610</strain>
    </source>
</reference>
<organism evidence="2 3">
    <name type="scientific">Marininema mesophilum</name>
    <dbReference type="NCBI Taxonomy" id="1048340"/>
    <lineage>
        <taxon>Bacteria</taxon>
        <taxon>Bacillati</taxon>
        <taxon>Bacillota</taxon>
        <taxon>Bacilli</taxon>
        <taxon>Bacillales</taxon>
        <taxon>Thermoactinomycetaceae</taxon>
        <taxon>Marininema</taxon>
    </lineage>
</organism>
<gene>
    <name evidence="2" type="ORF">SAMN05444487_111109</name>
</gene>
<proteinExistence type="predicted"/>
<dbReference type="RefSeq" id="WP_091740961.1">
    <property type="nucleotide sequence ID" value="NZ_FNNQ01000011.1"/>
</dbReference>
<keyword evidence="1" id="KW-1133">Transmembrane helix</keyword>
<feature type="transmembrane region" description="Helical" evidence="1">
    <location>
        <begin position="83"/>
        <end position="116"/>
    </location>
</feature>
<accession>A0A1H2ZMQ5</accession>
<evidence type="ECO:0000256" key="1">
    <source>
        <dbReference type="SAM" id="Phobius"/>
    </source>
</evidence>
<keyword evidence="1" id="KW-0472">Membrane</keyword>
<sequence>MMKDEFLKILRSHLRKLPEKDRQEILSDYEEHFQHGFHNERTEGEIARSLGNPKKLARELMADYHLERAQENQSIVSLFRAAFIFLGLGFFNLVVIGPMIAVIALIFSLYVSSFVLSLTPLFVVGSLLTVNSLMEFLFNLFTGLIATGLGILLGLGTIRFSRAYVKWFVRYLKSNLNIIKGGDKHE</sequence>
<evidence type="ECO:0000313" key="3">
    <source>
        <dbReference type="Proteomes" id="UP000198534"/>
    </source>
</evidence>
<protein>
    <submittedName>
        <fullName evidence="2">Uncharacterized membrane protein</fullName>
    </submittedName>
</protein>
<dbReference type="AlphaFoldDB" id="A0A1H2ZMQ5"/>